<evidence type="ECO:0000313" key="2">
    <source>
        <dbReference type="Proteomes" id="UP001530400"/>
    </source>
</evidence>
<comment type="caution">
    <text evidence="1">The sequence shown here is derived from an EMBL/GenBank/DDBJ whole genome shotgun (WGS) entry which is preliminary data.</text>
</comment>
<keyword evidence="2" id="KW-1185">Reference proteome</keyword>
<evidence type="ECO:0000313" key="1">
    <source>
        <dbReference type="EMBL" id="KAL3794974.1"/>
    </source>
</evidence>
<name>A0ABD3Q4S6_9STRA</name>
<reference evidence="1 2" key="1">
    <citation type="submission" date="2024-10" db="EMBL/GenBank/DDBJ databases">
        <title>Updated reference genomes for cyclostephanoid diatoms.</title>
        <authorList>
            <person name="Roberts W.R."/>
            <person name="Alverson A.J."/>
        </authorList>
    </citation>
    <scope>NUCLEOTIDE SEQUENCE [LARGE SCALE GENOMIC DNA]</scope>
    <source>
        <strain evidence="1 2">AJA010-31</strain>
    </source>
</reference>
<dbReference type="EMBL" id="JALLPJ020000338">
    <property type="protein sequence ID" value="KAL3794974.1"/>
    <property type="molecule type" value="Genomic_DNA"/>
</dbReference>
<dbReference type="AlphaFoldDB" id="A0ABD3Q4S6"/>
<proteinExistence type="predicted"/>
<sequence>MIGLWCDALSGSGIGIRNTTSKNSTSATFLVNDSAFSLLRYTTMTNRIVAAALHEINESSESKNTNTSSIKLLGLNGGFEPSWIESVYRGFTTQGIEKFFNYSCTAQSMAKCANKRVQCVVLHHEKGLINAYAQGEAQPIYPSYYPDSLDELKRWRSTGLNLTKMPSELNMSNPDQWIYGKNYYRHLISELGFPLLKIKAFQKDRRLENDMIGHMKCFRMVEDSFFDSLQYPLREDI</sequence>
<protein>
    <submittedName>
        <fullName evidence="1">Uncharacterized protein</fullName>
    </submittedName>
</protein>
<dbReference type="Proteomes" id="UP001530400">
    <property type="component" value="Unassembled WGS sequence"/>
</dbReference>
<gene>
    <name evidence="1" type="ORF">ACHAWO_009933</name>
</gene>
<organism evidence="1 2">
    <name type="scientific">Cyclotella atomus</name>
    <dbReference type="NCBI Taxonomy" id="382360"/>
    <lineage>
        <taxon>Eukaryota</taxon>
        <taxon>Sar</taxon>
        <taxon>Stramenopiles</taxon>
        <taxon>Ochrophyta</taxon>
        <taxon>Bacillariophyta</taxon>
        <taxon>Coscinodiscophyceae</taxon>
        <taxon>Thalassiosirophycidae</taxon>
        <taxon>Stephanodiscales</taxon>
        <taxon>Stephanodiscaceae</taxon>
        <taxon>Cyclotella</taxon>
    </lineage>
</organism>
<accession>A0ABD3Q4S6</accession>